<dbReference type="EC" id="7.1.1.-" evidence="12"/>
<evidence type="ECO:0000256" key="9">
    <source>
        <dbReference type="ARBA" id="ARBA00023014"/>
    </source>
</evidence>
<comment type="cofactor">
    <cofactor evidence="1 12">
        <name>[4Fe-4S] cluster</name>
        <dbReference type="ChEBI" id="CHEBI:49883"/>
    </cofactor>
</comment>
<feature type="domain" description="2Fe-2S ferredoxin-type" evidence="13">
    <location>
        <begin position="6"/>
        <end position="86"/>
    </location>
</feature>
<dbReference type="Gene3D" id="3.40.228.10">
    <property type="entry name" value="Dimethylsulfoxide Reductase, domain 2"/>
    <property type="match status" value="1"/>
</dbReference>
<feature type="domain" description="4Fe-4S His(Cys)3-ligated-type" evidence="15">
    <location>
        <begin position="86"/>
        <end position="125"/>
    </location>
</feature>
<evidence type="ECO:0000259" key="14">
    <source>
        <dbReference type="PROSITE" id="PS51669"/>
    </source>
</evidence>
<dbReference type="SUPFAM" id="SSF54862">
    <property type="entry name" value="4Fe-4S ferredoxins"/>
    <property type="match status" value="1"/>
</dbReference>
<evidence type="ECO:0000256" key="2">
    <source>
        <dbReference type="ARBA" id="ARBA00005404"/>
    </source>
</evidence>
<dbReference type="PROSITE" id="PS00642">
    <property type="entry name" value="COMPLEX1_75K_2"/>
    <property type="match status" value="1"/>
</dbReference>
<dbReference type="SMART" id="SM00926">
    <property type="entry name" value="Molybdop_Fe4S4"/>
    <property type="match status" value="1"/>
</dbReference>
<dbReference type="RefSeq" id="WP_015797838.1">
    <property type="nucleotide sequence ID" value="NC_013124.1"/>
</dbReference>
<dbReference type="PANTHER" id="PTHR43105:SF10">
    <property type="entry name" value="NADH-QUINONE OXIDOREDUCTASE SUBUNIT G"/>
    <property type="match status" value="1"/>
</dbReference>
<dbReference type="Gene3D" id="3.40.50.740">
    <property type="match status" value="2"/>
</dbReference>
<dbReference type="Pfam" id="PF13510">
    <property type="entry name" value="Fer2_4"/>
    <property type="match status" value="1"/>
</dbReference>
<dbReference type="PROSITE" id="PS51085">
    <property type="entry name" value="2FE2S_FER_2"/>
    <property type="match status" value="1"/>
</dbReference>
<evidence type="ECO:0000313" key="17">
    <source>
        <dbReference type="Proteomes" id="UP000000771"/>
    </source>
</evidence>
<dbReference type="GO" id="GO:0046872">
    <property type="term" value="F:metal ion binding"/>
    <property type="evidence" value="ECO:0007669"/>
    <property type="project" value="UniProtKB-UniRule"/>
</dbReference>
<dbReference type="GO" id="GO:0008137">
    <property type="term" value="F:NADH dehydrogenase (ubiquinone) activity"/>
    <property type="evidence" value="ECO:0007669"/>
    <property type="project" value="UniProtKB-UniRule"/>
</dbReference>
<dbReference type="GO" id="GO:0003954">
    <property type="term" value="F:NADH dehydrogenase activity"/>
    <property type="evidence" value="ECO:0007669"/>
    <property type="project" value="TreeGrafter"/>
</dbReference>
<evidence type="ECO:0000256" key="5">
    <source>
        <dbReference type="ARBA" id="ARBA00022719"/>
    </source>
</evidence>
<dbReference type="OrthoDB" id="9810782at2"/>
<dbReference type="FunFam" id="3.30.70.20:FF:000002">
    <property type="entry name" value="NADH-ubiquinone oxidoreductase 75 kDa subunit"/>
    <property type="match status" value="1"/>
</dbReference>
<dbReference type="GO" id="GO:0051539">
    <property type="term" value="F:4 iron, 4 sulfur cluster binding"/>
    <property type="evidence" value="ECO:0007669"/>
    <property type="project" value="UniProtKB-KW"/>
</dbReference>
<keyword evidence="17" id="KW-1185">Reference proteome</keyword>
<evidence type="ECO:0000256" key="1">
    <source>
        <dbReference type="ARBA" id="ARBA00001966"/>
    </source>
</evidence>
<keyword evidence="8 12" id="KW-0408">Iron</keyword>
<organism evidence="16 17">
    <name type="scientific">Acidimicrobium ferrooxidans (strain DSM 10331 / JCM 15462 / NBRC 103882 / ICP)</name>
    <dbReference type="NCBI Taxonomy" id="525909"/>
    <lineage>
        <taxon>Bacteria</taxon>
        <taxon>Bacillati</taxon>
        <taxon>Actinomycetota</taxon>
        <taxon>Acidimicrobiia</taxon>
        <taxon>Acidimicrobiales</taxon>
        <taxon>Acidimicrobiaceae</taxon>
        <taxon>Acidimicrobium</taxon>
    </lineage>
</organism>
<evidence type="ECO:0000256" key="4">
    <source>
        <dbReference type="ARBA" id="ARBA00022714"/>
    </source>
</evidence>
<evidence type="ECO:0000256" key="11">
    <source>
        <dbReference type="ARBA" id="ARBA00047712"/>
    </source>
</evidence>
<dbReference type="PROSITE" id="PS00643">
    <property type="entry name" value="COMPLEX1_75K_3"/>
    <property type="match status" value="1"/>
</dbReference>
<dbReference type="InterPro" id="IPR006656">
    <property type="entry name" value="Mopterin_OxRdtase"/>
</dbReference>
<dbReference type="FunFam" id="3.10.20.740:FF:000001">
    <property type="entry name" value="NADH-quinone oxidoreductase subunit G"/>
    <property type="match status" value="1"/>
</dbReference>
<dbReference type="AlphaFoldDB" id="C7M2U3"/>
<dbReference type="SMART" id="SM00929">
    <property type="entry name" value="NADH-G_4Fe-4S_3"/>
    <property type="match status" value="1"/>
</dbReference>
<dbReference type="Pfam" id="PF00384">
    <property type="entry name" value="Molybdopterin"/>
    <property type="match status" value="1"/>
</dbReference>
<keyword evidence="7 12" id="KW-1278">Translocase</keyword>
<reference evidence="16 17" key="1">
    <citation type="journal article" date="2009" name="Stand. Genomic Sci.">
        <title>Complete genome sequence of Acidimicrobium ferrooxidans type strain (ICP).</title>
        <authorList>
            <person name="Clum A."/>
            <person name="Nolan M."/>
            <person name="Lang E."/>
            <person name="Glavina Del Rio T."/>
            <person name="Tice H."/>
            <person name="Copeland A."/>
            <person name="Cheng J.F."/>
            <person name="Lucas S."/>
            <person name="Chen F."/>
            <person name="Bruce D."/>
            <person name="Goodwin L."/>
            <person name="Pitluck S."/>
            <person name="Ivanova N."/>
            <person name="Mavrommatis K."/>
            <person name="Mikhailova N."/>
            <person name="Pati A."/>
            <person name="Chen A."/>
            <person name="Palaniappan K."/>
            <person name="Goker M."/>
            <person name="Spring S."/>
            <person name="Land M."/>
            <person name="Hauser L."/>
            <person name="Chang Y.J."/>
            <person name="Jeffries C.C."/>
            <person name="Chain P."/>
            <person name="Bristow J."/>
            <person name="Eisen J.A."/>
            <person name="Markowitz V."/>
            <person name="Hugenholtz P."/>
            <person name="Kyrpides N.C."/>
            <person name="Klenk H.P."/>
            <person name="Lapidus A."/>
        </authorList>
    </citation>
    <scope>NUCLEOTIDE SEQUENCE [LARGE SCALE GENOMIC DNA]</scope>
    <source>
        <strain evidence="17">DSM 10331 / JCM 15462 / NBRC 103882 / ICP</strain>
    </source>
</reference>
<protein>
    <recommendedName>
        <fullName evidence="12">NADH-quinone oxidoreductase</fullName>
        <ecNumber evidence="12">7.1.1.-</ecNumber>
    </recommendedName>
</protein>
<keyword evidence="4 12" id="KW-0001">2Fe-2S</keyword>
<dbReference type="InterPro" id="IPR050123">
    <property type="entry name" value="Prok_molybdopt-oxidoreductase"/>
</dbReference>
<evidence type="ECO:0000256" key="3">
    <source>
        <dbReference type="ARBA" id="ARBA00022485"/>
    </source>
</evidence>
<dbReference type="InterPro" id="IPR036010">
    <property type="entry name" value="2Fe-2S_ferredoxin-like_sf"/>
</dbReference>
<dbReference type="Pfam" id="PF22117">
    <property type="entry name" value="Fer4_Nqo3"/>
    <property type="match status" value="1"/>
</dbReference>
<name>C7M2U3_ACIFD</name>
<dbReference type="STRING" id="525909.Afer_0369"/>
<dbReference type="CDD" id="cd00207">
    <property type="entry name" value="fer2"/>
    <property type="match status" value="1"/>
</dbReference>
<dbReference type="InterPro" id="IPR006963">
    <property type="entry name" value="Mopterin_OxRdtase_4Fe-4S_dom"/>
</dbReference>
<dbReference type="Gene3D" id="3.10.20.740">
    <property type="match status" value="1"/>
</dbReference>
<dbReference type="InterPro" id="IPR019574">
    <property type="entry name" value="NADH_UbQ_OxRdtase_Gsu_4Fe4S-bd"/>
</dbReference>
<dbReference type="SUPFAM" id="SSF54292">
    <property type="entry name" value="2Fe-2S ferredoxin-like"/>
    <property type="match status" value="1"/>
</dbReference>
<dbReference type="PROSITE" id="PS00641">
    <property type="entry name" value="COMPLEX1_75K_1"/>
    <property type="match status" value="1"/>
</dbReference>
<gene>
    <name evidence="16" type="ordered locus">Afer_0369</name>
</gene>
<dbReference type="PROSITE" id="PS51669">
    <property type="entry name" value="4FE4S_MOW_BIS_MGD"/>
    <property type="match status" value="1"/>
</dbReference>
<comment type="cofactor">
    <cofactor evidence="12">
        <name>[2Fe-2S] cluster</name>
        <dbReference type="ChEBI" id="CHEBI:190135"/>
    </cofactor>
    <text evidence="12">Binds 1 [2Fe-2S] cluster per subunit.</text>
</comment>
<dbReference type="Pfam" id="PF04879">
    <property type="entry name" value="Molybdop_Fe4S4"/>
    <property type="match status" value="1"/>
</dbReference>
<feature type="domain" description="4Fe-4S Mo/W bis-MGD-type" evidence="14">
    <location>
        <begin position="224"/>
        <end position="280"/>
    </location>
</feature>
<evidence type="ECO:0000256" key="10">
    <source>
        <dbReference type="ARBA" id="ARBA00023027"/>
    </source>
</evidence>
<keyword evidence="9 12" id="KW-0411">Iron-sulfur</keyword>
<evidence type="ECO:0000259" key="13">
    <source>
        <dbReference type="PROSITE" id="PS51085"/>
    </source>
</evidence>
<sequence length="833" mass="87519">MTEQASTVTITLDGKSVTVPAGVKLIEALEAVGTYVPRFCYHPRMRPVGVCRMCLVEVSGPRGFSLQPSCFIDVADQMEVRTTSEPVRKAQHGVLEFLLLNHPLDCPVCDKGGECPLQDQAFAHGSGETRFIEEKRHYPKPIPVSPLILLDRERCIQCDRCTRFADEVAGDARLDFAGRGNGLRVATFEGEGFESVFAGNVVQICPVGALTATPYRFKARPWDLAEAASTCTSCSMGCQVVLQSSQNELTRVLGVDAEAINQGWLCDRGRFQVAAVNNREERLLAPRIGADRASWAAALDAVASAIQEAVSRQGPAAVGVIGGDRLSLEGQFAWARLARSSIATPRVDGVAGSLVDPNLWLDRLATVDAIDDAEVVVTIGVDLREELPVAWLRLRQRALAGGAVVDVAPGPTSQGEIATARIVLDPRDPEAAIREVAQVVGDRRALVIVGQSNPLLDSRTRVGLYAALLGRLPASTVLPVHRSGNAAGALVAGLSPGWWPGLVAGPVAGWAESAGHDVTDILQAARVGALGVLIVLDRDLGELGLSDAEIETLARSVTLVVASSFETATTRRAAVALPIAAWGEERGVTISAELRLGRLAAQVEPMEQAWPAWSVAEELRARLEVGPVAVAVGEVLSALCHVGGVVTTHDVHLLGQRADGPLLPSAERGDGSPPRLLDPMGTPGIASVRRQAPDVRLGNALDPALPAPSAGVRRASLATAAALSNDLVGATGSGFVPWIASALYGDTPDVVANPFLAPLRRQARARLAPSDASRLGLELDGATVQIGGRVSLPVALDDDVAEGVVVIEGMPSGWGELAGPGWSLVEVEALHGS</sequence>
<dbReference type="InterPro" id="IPR054351">
    <property type="entry name" value="NADH_UbQ_OxRdtase_ferredoxin"/>
</dbReference>
<evidence type="ECO:0000256" key="12">
    <source>
        <dbReference type="RuleBase" id="RU003525"/>
    </source>
</evidence>
<dbReference type="InterPro" id="IPR000283">
    <property type="entry name" value="NADH_UbQ_OxRdtase_75kDa_su_CS"/>
</dbReference>
<keyword evidence="10 12" id="KW-0520">NAD</keyword>
<proteinExistence type="inferred from homology"/>
<dbReference type="Pfam" id="PF10588">
    <property type="entry name" value="NADH-G_4Fe-4S_3"/>
    <property type="match status" value="1"/>
</dbReference>
<evidence type="ECO:0000256" key="6">
    <source>
        <dbReference type="ARBA" id="ARBA00022723"/>
    </source>
</evidence>
<dbReference type="GO" id="GO:0048038">
    <property type="term" value="F:quinone binding"/>
    <property type="evidence" value="ECO:0007669"/>
    <property type="project" value="UniProtKB-UniRule"/>
</dbReference>
<dbReference type="PANTHER" id="PTHR43105">
    <property type="entry name" value="RESPIRATORY NITRATE REDUCTASE"/>
    <property type="match status" value="1"/>
</dbReference>
<accession>C7M2U3</accession>
<dbReference type="GO" id="GO:0051537">
    <property type="term" value="F:2 iron, 2 sulfur cluster binding"/>
    <property type="evidence" value="ECO:0007669"/>
    <property type="project" value="UniProtKB-UniRule"/>
</dbReference>
<dbReference type="NCBIfam" id="TIGR01973">
    <property type="entry name" value="NuoG"/>
    <property type="match status" value="1"/>
</dbReference>
<evidence type="ECO:0000259" key="15">
    <source>
        <dbReference type="PROSITE" id="PS51839"/>
    </source>
</evidence>
<dbReference type="SUPFAM" id="SSF53706">
    <property type="entry name" value="Formate dehydrogenase/DMSO reductase, domains 1-3"/>
    <property type="match status" value="1"/>
</dbReference>
<comment type="similarity">
    <text evidence="2 12">Belongs to the complex I 75 kDa subunit family.</text>
</comment>
<dbReference type="eggNOG" id="COG1034">
    <property type="taxonomic scope" value="Bacteria"/>
</dbReference>
<dbReference type="KEGG" id="afo:Afer_0369"/>
<evidence type="ECO:0000313" key="16">
    <source>
        <dbReference type="EMBL" id="ACU53337.1"/>
    </source>
</evidence>
<dbReference type="Gene3D" id="2.20.25.90">
    <property type="entry name" value="ADC-like domains"/>
    <property type="match status" value="1"/>
</dbReference>
<dbReference type="EMBL" id="CP001631">
    <property type="protein sequence ID" value="ACU53337.1"/>
    <property type="molecule type" value="Genomic_DNA"/>
</dbReference>
<evidence type="ECO:0000256" key="8">
    <source>
        <dbReference type="ARBA" id="ARBA00023004"/>
    </source>
</evidence>
<dbReference type="Gene3D" id="3.30.70.20">
    <property type="match status" value="1"/>
</dbReference>
<comment type="function">
    <text evidence="12">NDH-1 shuttles electrons from NADH, via FMN and iron-sulfur (Fe-S) centers, to quinones in the respiratory chain. Couples the redox reaction to proton translocation (for every two electrons transferred, four hydrogen ions are translocated across the cytoplasmic membrane), and thus conserves the redox energy in a proton gradient.</text>
</comment>
<keyword evidence="5 12" id="KW-0874">Quinone</keyword>
<dbReference type="InterPro" id="IPR001041">
    <property type="entry name" value="2Fe-2S_ferredoxin-type"/>
</dbReference>
<keyword evidence="6 12" id="KW-0479">Metal-binding</keyword>
<dbReference type="PROSITE" id="PS51839">
    <property type="entry name" value="4FE4S_HC3"/>
    <property type="match status" value="1"/>
</dbReference>
<keyword evidence="3 12" id="KW-0004">4Fe-4S</keyword>
<comment type="catalytic activity">
    <reaction evidence="11 12">
        <text>a quinone + NADH + 5 H(+)(in) = a quinol + NAD(+) + 4 H(+)(out)</text>
        <dbReference type="Rhea" id="RHEA:57888"/>
        <dbReference type="ChEBI" id="CHEBI:15378"/>
        <dbReference type="ChEBI" id="CHEBI:24646"/>
        <dbReference type="ChEBI" id="CHEBI:57540"/>
        <dbReference type="ChEBI" id="CHEBI:57945"/>
        <dbReference type="ChEBI" id="CHEBI:132124"/>
    </reaction>
</comment>
<dbReference type="InterPro" id="IPR010228">
    <property type="entry name" value="NADH_UbQ_OxRdtase_Gsu"/>
</dbReference>
<dbReference type="Proteomes" id="UP000000771">
    <property type="component" value="Chromosome"/>
</dbReference>
<dbReference type="GO" id="GO:0016020">
    <property type="term" value="C:membrane"/>
    <property type="evidence" value="ECO:0007669"/>
    <property type="project" value="InterPro"/>
</dbReference>
<dbReference type="GO" id="GO:0042773">
    <property type="term" value="P:ATP synthesis coupled electron transport"/>
    <property type="evidence" value="ECO:0007669"/>
    <property type="project" value="InterPro"/>
</dbReference>
<evidence type="ECO:0000256" key="7">
    <source>
        <dbReference type="ARBA" id="ARBA00022967"/>
    </source>
</evidence>
<dbReference type="HOGENOM" id="CLU_000422_4_0_11"/>